<feature type="compositionally biased region" description="Low complexity" evidence="1">
    <location>
        <begin position="29"/>
        <end position="84"/>
    </location>
</feature>
<feature type="domain" description="Zinc-ribbon" evidence="3">
    <location>
        <begin position="2"/>
        <end position="24"/>
    </location>
</feature>
<evidence type="ECO:0000256" key="2">
    <source>
        <dbReference type="SAM" id="Phobius"/>
    </source>
</evidence>
<evidence type="ECO:0000259" key="3">
    <source>
        <dbReference type="Pfam" id="PF13240"/>
    </source>
</evidence>
<dbReference type="AlphaFoldDB" id="A0A1Y3XM28"/>
<comment type="caution">
    <text evidence="4">The sequence shown here is derived from an EMBL/GenBank/DDBJ whole genome shotgun (WGS) entry which is preliminary data.</text>
</comment>
<keyword evidence="2" id="KW-0472">Membrane</keyword>
<gene>
    <name evidence="4" type="ORF">B5G02_08525</name>
</gene>
<accession>A0A1Y3XM28</accession>
<evidence type="ECO:0000313" key="4">
    <source>
        <dbReference type="EMBL" id="OUN86585.1"/>
    </source>
</evidence>
<keyword evidence="5" id="KW-1185">Reference proteome</keyword>
<reference evidence="5" key="1">
    <citation type="submission" date="2017-04" db="EMBL/GenBank/DDBJ databases">
        <title>Function of individual gut microbiota members based on whole genome sequencing of pure cultures obtained from chicken caecum.</title>
        <authorList>
            <person name="Medvecky M."/>
            <person name="Cejkova D."/>
            <person name="Polansky O."/>
            <person name="Karasova D."/>
            <person name="Kubasova T."/>
            <person name="Cizek A."/>
            <person name="Rychlik I."/>
        </authorList>
    </citation>
    <scope>NUCLEOTIDE SEQUENCE [LARGE SCALE GENOMIC DNA]</scope>
    <source>
        <strain evidence="5">An5</strain>
    </source>
</reference>
<dbReference type="Proteomes" id="UP000195781">
    <property type="component" value="Unassembled WGS sequence"/>
</dbReference>
<protein>
    <recommendedName>
        <fullName evidence="3">Zinc-ribbon domain-containing protein</fullName>
    </recommendedName>
</protein>
<dbReference type="InterPro" id="IPR026870">
    <property type="entry name" value="Zinc_ribbon_dom"/>
</dbReference>
<dbReference type="Pfam" id="PF13240">
    <property type="entry name" value="Zn_Ribbon_1"/>
    <property type="match status" value="1"/>
</dbReference>
<name>A0A1Y3XM28_9ACTN</name>
<evidence type="ECO:0000313" key="5">
    <source>
        <dbReference type="Proteomes" id="UP000195781"/>
    </source>
</evidence>
<feature type="transmembrane region" description="Helical" evidence="2">
    <location>
        <begin position="96"/>
        <end position="118"/>
    </location>
</feature>
<dbReference type="OrthoDB" id="3183732at2"/>
<proteinExistence type="predicted"/>
<dbReference type="EMBL" id="NFIE01000020">
    <property type="protein sequence ID" value="OUN86585.1"/>
    <property type="molecule type" value="Genomic_DNA"/>
</dbReference>
<organism evidence="4 5">
    <name type="scientific">[Collinsella] massiliensis</name>
    <dbReference type="NCBI Taxonomy" id="1232426"/>
    <lineage>
        <taxon>Bacteria</taxon>
        <taxon>Bacillati</taxon>
        <taxon>Actinomycetota</taxon>
        <taxon>Coriobacteriia</taxon>
        <taxon>Coriobacteriales</taxon>
        <taxon>Coriobacteriaceae</taxon>
        <taxon>Enorma</taxon>
    </lineage>
</organism>
<evidence type="ECO:0000256" key="1">
    <source>
        <dbReference type="SAM" id="MobiDB-lite"/>
    </source>
</evidence>
<sequence>MFCPQCGSKQPDDAQFCAQCGAPLSAVNDAGEAAEAAPTGGAKSAGAAAETAAAPTPAESPEPEAAPASPAAPAGEPAATSPAPAEKPKRKNHRTAIIAGAVAAALVCGGGIGGFMWWQGEQERIAEEARVEAEQKAAYEAAHQTYPITLEIQCDGLDTSTGTKIPLHVTGTDFEGNEVDELFFTDQNATGVELMRGDYTFDIPASPIAADGTIYDVSASGAAGLGGRVDDDGSFLTQNALWLDPIDAADVTDDEIEAAYDMAVQGGCKNADELRDAAYARRDEALAKDALGAYEAASYSFTIPEQWIGRVEVTIDGDDVTITPSGQPDHLICELEVIQGELHSAGDISVATQAVCDLGDRTVVAQVRNYCYIIPQALDSNSTNPDDFYTQNEAEELVSLETLSAYTYDDALAGWENNPGVGITGASDALFDYLKQSVTAK</sequence>
<keyword evidence="2" id="KW-1133">Transmembrane helix</keyword>
<dbReference type="RefSeq" id="WP_094335904.1">
    <property type="nucleotide sequence ID" value="NZ_NFIE01000020.1"/>
</dbReference>
<keyword evidence="2" id="KW-0812">Transmembrane</keyword>
<feature type="region of interest" description="Disordered" evidence="1">
    <location>
        <begin position="29"/>
        <end position="92"/>
    </location>
</feature>